<dbReference type="Gene3D" id="1.10.510.10">
    <property type="entry name" value="Transferase(Phosphotransferase) domain 1"/>
    <property type="match status" value="1"/>
</dbReference>
<feature type="region of interest" description="Disordered" evidence="5">
    <location>
        <begin position="327"/>
        <end position="361"/>
    </location>
</feature>
<reference evidence="7 8" key="1">
    <citation type="submission" date="2020-08" db="EMBL/GenBank/DDBJ databases">
        <title>Genomic Encyclopedia of Type Strains, Phase IV (KMG-IV): sequencing the most valuable type-strain genomes for metagenomic binning, comparative biology and taxonomic classification.</title>
        <authorList>
            <person name="Goeker M."/>
        </authorList>
    </citation>
    <scope>NUCLEOTIDE SEQUENCE [LARGE SCALE GENOMIC DNA]</scope>
    <source>
        <strain evidence="7 8">DSM 45615</strain>
    </source>
</reference>
<dbReference type="EMBL" id="JACHGN010000010">
    <property type="protein sequence ID" value="MBB5135169.1"/>
    <property type="molecule type" value="Genomic_DNA"/>
</dbReference>
<dbReference type="PROSITE" id="PS50011">
    <property type="entry name" value="PROTEIN_KINASE_DOM"/>
    <property type="match status" value="1"/>
</dbReference>
<evidence type="ECO:0000259" key="6">
    <source>
        <dbReference type="PROSITE" id="PS50011"/>
    </source>
</evidence>
<keyword evidence="1" id="KW-0808">Transferase</keyword>
<evidence type="ECO:0000256" key="2">
    <source>
        <dbReference type="ARBA" id="ARBA00022741"/>
    </source>
</evidence>
<dbReference type="PANTHER" id="PTHR43289:SF34">
    <property type="entry name" value="SERINE_THREONINE-PROTEIN KINASE YBDM-RELATED"/>
    <property type="match status" value="1"/>
</dbReference>
<dbReference type="Gene3D" id="3.30.200.20">
    <property type="entry name" value="Phosphorylase Kinase, domain 1"/>
    <property type="match status" value="1"/>
</dbReference>
<proteinExistence type="predicted"/>
<evidence type="ECO:0000256" key="4">
    <source>
        <dbReference type="ARBA" id="ARBA00022840"/>
    </source>
</evidence>
<dbReference type="InterPro" id="IPR008271">
    <property type="entry name" value="Ser/Thr_kinase_AS"/>
</dbReference>
<keyword evidence="7" id="KW-0723">Serine/threonine-protein kinase</keyword>
<sequence length="642" mass="67422">MATRTKPLLGGDPAEVAGYRILGRIGEGGQGVVYLGEGPGGMRVAVKMLRYGPGLGEEGSLGDFRREIELTRRVKAFCTAGVLETGELNGLPYIVSEYVDGPSLSEVISERGRLRGAELRRLALGTLTALAAIHQAGVVHRDFKPGNVLLSRDGPRVIDFGIARGLDVSELTGEHIVGTPPYMAPEQFTIGGSGAPADMFSWASTIVAAATGRPPFGSGDLPVVINRILSAEPDLGAPDGGLDGDLRELVARCLAKNPGERPTASQALLTLLGHPVPQQDLLAAGEAVATPPSPAPPRPRRRRAYVAAAAALALVAAGGGVAYHLSGSTAGPPSSSAPPAPRPTPSSGPMAATSTVTSPIPDTGIVLHENPADPVWASSLYGAGDDTFTGAPSYVRDPKTGEFAFFGTYQFPIVSPGGAYVAALPTTNFTRTDYSRLRIVDRARGEEVQLRVDDKPGNAADMRWHTDQRLLLTVYRDNVTTGFVVVDPAARSVVVRNVPGAGTAAYAWGPDGTVMHQTADGAVRFRRLDGTEVRSFRNVGDLSPAGVTSVADHGEVFTTECPAPDIGLCLWDAATGARRATVPLPTRSRFNGWLDDRHYMATMTGAKTTKVVLVDLEGTAVRTLAEGPAKEMAKSTLWFTAK</sequence>
<feature type="compositionally biased region" description="Pro residues" evidence="5">
    <location>
        <begin position="335"/>
        <end position="346"/>
    </location>
</feature>
<dbReference type="SUPFAM" id="SSF82171">
    <property type="entry name" value="DPP6 N-terminal domain-like"/>
    <property type="match status" value="1"/>
</dbReference>
<keyword evidence="2" id="KW-0547">Nucleotide-binding</keyword>
<dbReference type="CDD" id="cd14014">
    <property type="entry name" value="STKc_PknB_like"/>
    <property type="match status" value="1"/>
</dbReference>
<keyword evidence="8" id="KW-1185">Reference proteome</keyword>
<gene>
    <name evidence="7" type="ORF">HNP84_004905</name>
</gene>
<dbReference type="RefSeq" id="WP_185052121.1">
    <property type="nucleotide sequence ID" value="NZ_BAABIX010000015.1"/>
</dbReference>
<evidence type="ECO:0000313" key="7">
    <source>
        <dbReference type="EMBL" id="MBB5135169.1"/>
    </source>
</evidence>
<feature type="domain" description="Protein kinase" evidence="6">
    <location>
        <begin position="19"/>
        <end position="277"/>
    </location>
</feature>
<keyword evidence="4" id="KW-0067">ATP-binding</keyword>
<dbReference type="InterPro" id="IPR000719">
    <property type="entry name" value="Prot_kinase_dom"/>
</dbReference>
<protein>
    <submittedName>
        <fullName evidence="7">Serine/threonine protein kinase</fullName>
    </submittedName>
</protein>
<dbReference type="GO" id="GO:0004674">
    <property type="term" value="F:protein serine/threonine kinase activity"/>
    <property type="evidence" value="ECO:0007669"/>
    <property type="project" value="UniProtKB-KW"/>
</dbReference>
<name>A0A840P849_9ACTN</name>
<dbReference type="Pfam" id="PF00069">
    <property type="entry name" value="Pkinase"/>
    <property type="match status" value="1"/>
</dbReference>
<evidence type="ECO:0000256" key="3">
    <source>
        <dbReference type="ARBA" id="ARBA00022777"/>
    </source>
</evidence>
<comment type="caution">
    <text evidence="7">The sequence shown here is derived from an EMBL/GenBank/DDBJ whole genome shotgun (WGS) entry which is preliminary data.</text>
</comment>
<dbReference type="InterPro" id="IPR011009">
    <property type="entry name" value="Kinase-like_dom_sf"/>
</dbReference>
<keyword evidence="3 7" id="KW-0418">Kinase</keyword>
<dbReference type="PANTHER" id="PTHR43289">
    <property type="entry name" value="MITOGEN-ACTIVATED PROTEIN KINASE KINASE KINASE 20-RELATED"/>
    <property type="match status" value="1"/>
</dbReference>
<dbReference type="Proteomes" id="UP000578449">
    <property type="component" value="Unassembled WGS sequence"/>
</dbReference>
<organism evidence="7 8">
    <name type="scientific">Thermocatellispora tengchongensis</name>
    <dbReference type="NCBI Taxonomy" id="1073253"/>
    <lineage>
        <taxon>Bacteria</taxon>
        <taxon>Bacillati</taxon>
        <taxon>Actinomycetota</taxon>
        <taxon>Actinomycetes</taxon>
        <taxon>Streptosporangiales</taxon>
        <taxon>Streptosporangiaceae</taxon>
        <taxon>Thermocatellispora</taxon>
    </lineage>
</organism>
<dbReference type="GO" id="GO:0005524">
    <property type="term" value="F:ATP binding"/>
    <property type="evidence" value="ECO:0007669"/>
    <property type="project" value="UniProtKB-KW"/>
</dbReference>
<evidence type="ECO:0000256" key="1">
    <source>
        <dbReference type="ARBA" id="ARBA00022679"/>
    </source>
</evidence>
<dbReference type="AlphaFoldDB" id="A0A840P849"/>
<dbReference type="SUPFAM" id="SSF56112">
    <property type="entry name" value="Protein kinase-like (PK-like)"/>
    <property type="match status" value="1"/>
</dbReference>
<evidence type="ECO:0000313" key="8">
    <source>
        <dbReference type="Proteomes" id="UP000578449"/>
    </source>
</evidence>
<accession>A0A840P849</accession>
<dbReference type="PROSITE" id="PS00108">
    <property type="entry name" value="PROTEIN_KINASE_ST"/>
    <property type="match status" value="1"/>
</dbReference>
<evidence type="ECO:0000256" key="5">
    <source>
        <dbReference type="SAM" id="MobiDB-lite"/>
    </source>
</evidence>